<comment type="caution">
    <text evidence="2">The sequence shown here is derived from an EMBL/GenBank/DDBJ whole genome shotgun (WGS) entry which is preliminary data.</text>
</comment>
<protein>
    <recommendedName>
        <fullName evidence="1">Na+-translocating membrane potential-generating system MpsC domain-containing protein</fullName>
    </recommendedName>
</protein>
<dbReference type="RefSeq" id="WP_110611449.1">
    <property type="nucleotide sequence ID" value="NZ_PDOD01000005.1"/>
</dbReference>
<proteinExistence type="predicted"/>
<dbReference type="AlphaFoldDB" id="A0A323TDS1"/>
<evidence type="ECO:0000313" key="3">
    <source>
        <dbReference type="Proteomes" id="UP000248214"/>
    </source>
</evidence>
<name>A0A323TDS1_9BACI</name>
<gene>
    <name evidence="2" type="ORF">CR194_17470</name>
</gene>
<reference evidence="2 3" key="1">
    <citation type="submission" date="2017-10" db="EMBL/GenBank/DDBJ databases">
        <title>Bacillus sp. nov., a halophilic bacterium isolated from a Keqin Lake.</title>
        <authorList>
            <person name="Wang H."/>
        </authorList>
    </citation>
    <scope>NUCLEOTIDE SEQUENCE [LARGE SCALE GENOMIC DNA]</scope>
    <source>
        <strain evidence="2 3">KQ-12</strain>
    </source>
</reference>
<feature type="domain" description="Na+-translocating membrane potential-generating system MpsC" evidence="1">
    <location>
        <begin position="7"/>
        <end position="108"/>
    </location>
</feature>
<evidence type="ECO:0000313" key="2">
    <source>
        <dbReference type="EMBL" id="PYZ91987.1"/>
    </source>
</evidence>
<dbReference type="EMBL" id="PDOD01000005">
    <property type="protein sequence ID" value="PYZ91987.1"/>
    <property type="molecule type" value="Genomic_DNA"/>
</dbReference>
<organism evidence="2 3">
    <name type="scientific">Salipaludibacillus keqinensis</name>
    <dbReference type="NCBI Taxonomy" id="2045207"/>
    <lineage>
        <taxon>Bacteria</taxon>
        <taxon>Bacillati</taxon>
        <taxon>Bacillota</taxon>
        <taxon>Bacilli</taxon>
        <taxon>Bacillales</taxon>
        <taxon>Bacillaceae</taxon>
    </lineage>
</organism>
<dbReference type="Pfam" id="PF10057">
    <property type="entry name" value="MpsC"/>
    <property type="match status" value="2"/>
</dbReference>
<keyword evidence="3" id="KW-1185">Reference proteome</keyword>
<evidence type="ECO:0000259" key="1">
    <source>
        <dbReference type="Pfam" id="PF10057"/>
    </source>
</evidence>
<dbReference type="InterPro" id="IPR018745">
    <property type="entry name" value="MpsC"/>
</dbReference>
<feature type="domain" description="Na+-translocating membrane potential-generating system MpsC" evidence="1">
    <location>
        <begin position="141"/>
        <end position="228"/>
    </location>
</feature>
<dbReference type="OrthoDB" id="2677857at2"/>
<dbReference type="Proteomes" id="UP000248214">
    <property type="component" value="Unassembled WGS sequence"/>
</dbReference>
<accession>A0A323TDS1</accession>
<sequence>MITNDAKVHSQISSYMGRLLREKFGKGPTSVFVTIKKPYLTIYLTDFLAPMERVLLEKGERKRVEETRDLLMEELLPEIKQELKEIGGLEVDALHYDWSLDNRSGIVFGLIKDGAGVQGDSGLTKVDEEKFYHEIERASQKGQKIPEKTEVFWLNDRTIIAKRTGILVKIESELINNHFIKELKLTKRPMEKKLVDQKRLENILNKKILDTFVDWNFEKDIGYFVFVTSAKKD</sequence>